<dbReference type="Pfam" id="PF00491">
    <property type="entry name" value="Arginase"/>
    <property type="match status" value="1"/>
</dbReference>
<organism evidence="5 6">
    <name type="scientific">Virgibacillus phasianinus</name>
    <dbReference type="NCBI Taxonomy" id="2017483"/>
    <lineage>
        <taxon>Bacteria</taxon>
        <taxon>Bacillati</taxon>
        <taxon>Bacillota</taxon>
        <taxon>Bacilli</taxon>
        <taxon>Bacillales</taxon>
        <taxon>Bacillaceae</taxon>
        <taxon>Virgibacillus</taxon>
    </lineage>
</organism>
<comment type="similarity">
    <text evidence="4">Belongs to the arginase family.</text>
</comment>
<feature type="binding site" evidence="3">
    <location>
        <position position="243"/>
    </location>
    <ligand>
        <name>Mn(2+)</name>
        <dbReference type="ChEBI" id="CHEBI:29035"/>
        <label>1</label>
    </ligand>
</feature>
<evidence type="ECO:0000256" key="1">
    <source>
        <dbReference type="ARBA" id="ARBA00022723"/>
    </source>
</evidence>
<feature type="binding site" evidence="3">
    <location>
        <position position="241"/>
    </location>
    <ligand>
        <name>Mn(2+)</name>
        <dbReference type="ChEBI" id="CHEBI:29035"/>
        <label>1</label>
    </ligand>
</feature>
<keyword evidence="6" id="KW-1185">Reference proteome</keyword>
<dbReference type="InterPro" id="IPR023696">
    <property type="entry name" value="Ureohydrolase_dom_sf"/>
</dbReference>
<dbReference type="PIRSF" id="PIRSF036979">
    <property type="entry name" value="Arginase"/>
    <property type="match status" value="1"/>
</dbReference>
<dbReference type="KEGG" id="vil:CFK37_11220"/>
<evidence type="ECO:0000256" key="2">
    <source>
        <dbReference type="ARBA" id="ARBA00022801"/>
    </source>
</evidence>
<sequence>MGQEMIYGNTPCFLDGKKVNLNDESTSDRDVLIYGVPWEGSVTWGDYTGCELGPKVIRLNSARYSGYLPELNHIDVKEHYLFGDLGDVDVVPADTQETMRRIENFASKVWKTDKFPVAFGGDHGITYPIVKALSEEIEGQVGIIHLDAHYDNHPDYEGDLYARSTPFHRIYESESVRNESIVHMGIHGPRNKPETGKYADEVGATTISSREIRQSKNLVELARDAYSIASKGTEAVYLSICSDVLDFAFNPGGPVDGNGLTSYELVELVHEFAKLGIRGMDYVEVYPQQDTNDNSSHFVSTVVLYALAGRILNQHK</sequence>
<keyword evidence="3" id="KW-0464">Manganese</keyword>
<dbReference type="Proteomes" id="UP000198312">
    <property type="component" value="Chromosome"/>
</dbReference>
<dbReference type="GO" id="GO:0033389">
    <property type="term" value="P:putrescine biosynthetic process from arginine, via agmatine"/>
    <property type="evidence" value="ECO:0007669"/>
    <property type="project" value="TreeGrafter"/>
</dbReference>
<feature type="binding site" evidence="3">
    <location>
        <position position="123"/>
    </location>
    <ligand>
        <name>Mn(2+)</name>
        <dbReference type="ChEBI" id="CHEBI:29035"/>
        <label>1</label>
    </ligand>
</feature>
<feature type="binding site" evidence="3">
    <location>
        <position position="149"/>
    </location>
    <ligand>
        <name>Mn(2+)</name>
        <dbReference type="ChEBI" id="CHEBI:29035"/>
        <label>1</label>
    </ligand>
</feature>
<feature type="binding site" evidence="3">
    <location>
        <position position="147"/>
    </location>
    <ligand>
        <name>Mn(2+)</name>
        <dbReference type="ChEBI" id="CHEBI:29035"/>
        <label>1</label>
    </ligand>
</feature>
<dbReference type="OrthoDB" id="9788689at2"/>
<protein>
    <submittedName>
        <fullName evidence="5">Agmatinase</fullName>
    </submittedName>
</protein>
<accession>A0A220U310</accession>
<gene>
    <name evidence="5" type="ORF">CFK37_11220</name>
</gene>
<evidence type="ECO:0000256" key="4">
    <source>
        <dbReference type="PROSITE-ProRule" id="PRU00742"/>
    </source>
</evidence>
<dbReference type="SUPFAM" id="SSF52768">
    <property type="entry name" value="Arginase/deacetylase"/>
    <property type="match status" value="1"/>
</dbReference>
<dbReference type="PANTHER" id="PTHR11358:SF26">
    <property type="entry name" value="GUANIDINO ACID HYDROLASE, MITOCHONDRIAL"/>
    <property type="match status" value="1"/>
</dbReference>
<dbReference type="PROSITE" id="PS51409">
    <property type="entry name" value="ARGINASE_2"/>
    <property type="match status" value="1"/>
</dbReference>
<evidence type="ECO:0000313" key="5">
    <source>
        <dbReference type="EMBL" id="ASK62674.1"/>
    </source>
</evidence>
<dbReference type="GO" id="GO:0046872">
    <property type="term" value="F:metal ion binding"/>
    <property type="evidence" value="ECO:0007669"/>
    <property type="project" value="UniProtKB-KW"/>
</dbReference>
<comment type="cofactor">
    <cofactor evidence="3">
        <name>Mn(2+)</name>
        <dbReference type="ChEBI" id="CHEBI:29035"/>
    </cofactor>
    <text evidence="3">Binds 2 manganese ions per subunit.</text>
</comment>
<dbReference type="RefSeq" id="WP_089061933.1">
    <property type="nucleotide sequence ID" value="NZ_CP022315.1"/>
</dbReference>
<evidence type="ECO:0000313" key="6">
    <source>
        <dbReference type="Proteomes" id="UP000198312"/>
    </source>
</evidence>
<reference evidence="5 6" key="1">
    <citation type="submission" date="2017-07" db="EMBL/GenBank/DDBJ databases">
        <title>Virgibacillus sp. LM2416.</title>
        <authorList>
            <person name="Tak E.J."/>
            <person name="Bae J.-W."/>
        </authorList>
    </citation>
    <scope>NUCLEOTIDE SEQUENCE [LARGE SCALE GENOMIC DNA]</scope>
    <source>
        <strain evidence="5 6">LM2416</strain>
    </source>
</reference>
<dbReference type="AlphaFoldDB" id="A0A220U310"/>
<proteinExistence type="inferred from homology"/>
<dbReference type="PANTHER" id="PTHR11358">
    <property type="entry name" value="ARGINASE/AGMATINASE"/>
    <property type="match status" value="1"/>
</dbReference>
<dbReference type="GO" id="GO:0008783">
    <property type="term" value="F:agmatinase activity"/>
    <property type="evidence" value="ECO:0007669"/>
    <property type="project" value="TreeGrafter"/>
</dbReference>
<dbReference type="EMBL" id="CP022315">
    <property type="protein sequence ID" value="ASK62674.1"/>
    <property type="molecule type" value="Genomic_DNA"/>
</dbReference>
<dbReference type="Gene3D" id="3.40.800.10">
    <property type="entry name" value="Ureohydrolase domain"/>
    <property type="match status" value="1"/>
</dbReference>
<dbReference type="InterPro" id="IPR006035">
    <property type="entry name" value="Ureohydrolase"/>
</dbReference>
<keyword evidence="2" id="KW-0378">Hydrolase</keyword>
<name>A0A220U310_9BACI</name>
<dbReference type="CDD" id="cd09990">
    <property type="entry name" value="Agmatinase-like"/>
    <property type="match status" value="1"/>
</dbReference>
<evidence type="ECO:0000256" key="3">
    <source>
        <dbReference type="PIRSR" id="PIRSR036979-1"/>
    </source>
</evidence>
<keyword evidence="1 3" id="KW-0479">Metal-binding</keyword>
<feature type="binding site" evidence="3">
    <location>
        <position position="151"/>
    </location>
    <ligand>
        <name>Mn(2+)</name>
        <dbReference type="ChEBI" id="CHEBI:29035"/>
        <label>1</label>
    </ligand>
</feature>